<organism evidence="1 2">
    <name type="scientific">Romanomermis culicivorax</name>
    <name type="common">Nematode worm</name>
    <dbReference type="NCBI Taxonomy" id="13658"/>
    <lineage>
        <taxon>Eukaryota</taxon>
        <taxon>Metazoa</taxon>
        <taxon>Ecdysozoa</taxon>
        <taxon>Nematoda</taxon>
        <taxon>Enoplea</taxon>
        <taxon>Dorylaimia</taxon>
        <taxon>Mermithida</taxon>
        <taxon>Mermithoidea</taxon>
        <taxon>Mermithidae</taxon>
        <taxon>Romanomermis</taxon>
    </lineage>
</organism>
<dbReference type="Proteomes" id="UP000887565">
    <property type="component" value="Unplaced"/>
</dbReference>
<keyword evidence="1" id="KW-1185">Reference proteome</keyword>
<dbReference type="AlphaFoldDB" id="A0A915L8Y6"/>
<proteinExistence type="predicted"/>
<name>A0A915L8Y6_ROMCU</name>
<sequence>MDLAKKYPHLPWGLLNEPFAVEALTTADEVLSALDERSSLSWMELFAPLWWTISCWTVNRHCGSRCHPLYCGTCKSQRAAHSSCCPATLNKDDRSPKAGGDCPVATSDCQEIANQGPQHLWRDFACCQR</sequence>
<accession>A0A915L8Y6</accession>
<reference evidence="2" key="1">
    <citation type="submission" date="2022-11" db="UniProtKB">
        <authorList>
            <consortium name="WormBaseParasite"/>
        </authorList>
    </citation>
    <scope>IDENTIFICATION</scope>
</reference>
<dbReference type="WBParaSite" id="nRc.2.0.1.t47292-RA">
    <property type="protein sequence ID" value="nRc.2.0.1.t47292-RA"/>
    <property type="gene ID" value="nRc.2.0.1.g47292"/>
</dbReference>
<evidence type="ECO:0000313" key="1">
    <source>
        <dbReference type="Proteomes" id="UP000887565"/>
    </source>
</evidence>
<protein>
    <submittedName>
        <fullName evidence="2">Uncharacterized protein</fullName>
    </submittedName>
</protein>
<evidence type="ECO:0000313" key="2">
    <source>
        <dbReference type="WBParaSite" id="nRc.2.0.1.t47292-RA"/>
    </source>
</evidence>